<keyword evidence="2" id="KW-1185">Reference proteome</keyword>
<comment type="caution">
    <text evidence="1">The sequence shown here is derived from an EMBL/GenBank/DDBJ whole genome shotgun (WGS) entry which is preliminary data.</text>
</comment>
<accession>A0A9X2JSK7</accession>
<dbReference type="Proteomes" id="UP001139474">
    <property type="component" value="Unassembled WGS sequence"/>
</dbReference>
<organism evidence="1 2">
    <name type="scientific">Idiomarina rhizosphaerae</name>
    <dbReference type="NCBI Taxonomy" id="2961572"/>
    <lineage>
        <taxon>Bacteria</taxon>
        <taxon>Pseudomonadati</taxon>
        <taxon>Pseudomonadota</taxon>
        <taxon>Gammaproteobacteria</taxon>
        <taxon>Alteromonadales</taxon>
        <taxon>Idiomarinaceae</taxon>
        <taxon>Idiomarina</taxon>
    </lineage>
</organism>
<proteinExistence type="predicted"/>
<sequence length="138" mass="14898">MRGYSLMELVVALAVSAMLGASALPIFTQQTESLLLQKEAGRWLSYLQLVKARSIANKESIEVDLVTFSDDSEASRIQTKYTYSPSASLTFYGESAAATPGHIRLIGKSRQAKVIISSIGRIRLCLSEGNSLPGIPSC</sequence>
<dbReference type="SUPFAM" id="SSF54523">
    <property type="entry name" value="Pili subunits"/>
    <property type="match status" value="1"/>
</dbReference>
<evidence type="ECO:0000313" key="2">
    <source>
        <dbReference type="Proteomes" id="UP001139474"/>
    </source>
</evidence>
<protein>
    <submittedName>
        <fullName evidence="1">Prepilin-type N-terminal cleavage/methylation domain-containing protein</fullName>
    </submittedName>
</protein>
<dbReference type="RefSeq" id="WP_253619808.1">
    <property type="nucleotide sequence ID" value="NZ_JAMZDE010000007.1"/>
</dbReference>
<gene>
    <name evidence="1" type="ORF">NJR55_10035</name>
</gene>
<evidence type="ECO:0000313" key="1">
    <source>
        <dbReference type="EMBL" id="MCP1339928.1"/>
    </source>
</evidence>
<reference evidence="1" key="1">
    <citation type="submission" date="2022-06" db="EMBL/GenBank/DDBJ databases">
        <title>Idiomarina rhizosphaerae M1R2S28.</title>
        <authorList>
            <person name="Sun J.-Q."/>
            <person name="Li L.-F."/>
        </authorList>
    </citation>
    <scope>NUCLEOTIDE SEQUENCE</scope>
    <source>
        <strain evidence="1">M1R2S28</strain>
    </source>
</reference>
<dbReference type="EMBL" id="JAMZDE010000007">
    <property type="protein sequence ID" value="MCP1339928.1"/>
    <property type="molecule type" value="Genomic_DNA"/>
</dbReference>
<dbReference type="InterPro" id="IPR012902">
    <property type="entry name" value="N_methyl_site"/>
</dbReference>
<name>A0A9X2JSK7_9GAMM</name>
<dbReference type="NCBIfam" id="TIGR02532">
    <property type="entry name" value="IV_pilin_GFxxxE"/>
    <property type="match status" value="1"/>
</dbReference>
<dbReference type="InterPro" id="IPR045584">
    <property type="entry name" value="Pilin-like"/>
</dbReference>
<dbReference type="AlphaFoldDB" id="A0A9X2JSK7"/>